<feature type="compositionally biased region" description="Basic and acidic residues" evidence="1">
    <location>
        <begin position="207"/>
        <end position="236"/>
    </location>
</feature>
<evidence type="ECO:0000256" key="1">
    <source>
        <dbReference type="SAM" id="MobiDB-lite"/>
    </source>
</evidence>
<keyword evidence="3" id="KW-1185">Reference proteome</keyword>
<comment type="caution">
    <text evidence="2">The sequence shown here is derived from an EMBL/GenBank/DDBJ whole genome shotgun (WGS) entry which is preliminary data.</text>
</comment>
<dbReference type="EMBL" id="JAKKPZ010000191">
    <property type="protein sequence ID" value="KAI1699138.1"/>
    <property type="molecule type" value="Genomic_DNA"/>
</dbReference>
<organism evidence="2 3">
    <name type="scientific">Ditylenchus destructor</name>
    <dbReference type="NCBI Taxonomy" id="166010"/>
    <lineage>
        <taxon>Eukaryota</taxon>
        <taxon>Metazoa</taxon>
        <taxon>Ecdysozoa</taxon>
        <taxon>Nematoda</taxon>
        <taxon>Chromadorea</taxon>
        <taxon>Rhabditida</taxon>
        <taxon>Tylenchina</taxon>
        <taxon>Tylenchomorpha</taxon>
        <taxon>Sphaerularioidea</taxon>
        <taxon>Anguinidae</taxon>
        <taxon>Anguininae</taxon>
        <taxon>Ditylenchus</taxon>
    </lineage>
</organism>
<reference evidence="2" key="1">
    <citation type="submission" date="2022-01" db="EMBL/GenBank/DDBJ databases">
        <title>Genome Sequence Resource for Two Populations of Ditylenchus destructor, the Migratory Endoparasitic Phytonematode.</title>
        <authorList>
            <person name="Zhang H."/>
            <person name="Lin R."/>
            <person name="Xie B."/>
        </authorList>
    </citation>
    <scope>NUCLEOTIDE SEQUENCE</scope>
    <source>
        <strain evidence="2">BazhouSP</strain>
    </source>
</reference>
<dbReference type="AlphaFoldDB" id="A0AAD4MMA1"/>
<evidence type="ECO:0000313" key="3">
    <source>
        <dbReference type="Proteomes" id="UP001201812"/>
    </source>
</evidence>
<protein>
    <submittedName>
        <fullName evidence="2">Uncharacterized protein</fullName>
    </submittedName>
</protein>
<evidence type="ECO:0000313" key="2">
    <source>
        <dbReference type="EMBL" id="KAI1699138.1"/>
    </source>
</evidence>
<proteinExistence type="predicted"/>
<accession>A0AAD4MMA1</accession>
<sequence length="236" mass="26523">MAHKTSLVPAQHQRSGEQLFVCRRNSHRCANSPPLCFDAGSATFEECFENVSHTNLLWNAGIVYSGENGNKKEIKNENAKKIENVVKCESDKKRTKRTKMSRERKNVDNQLGTCNFQFPIKYSFVSLRNKDGNETLELRRSQIHWSPLSGLGAEANNCADQEDGDDGSGDCRPSVRLPPPAILTLIPVQLGNLVWKSVESGDGVTENGERWAEKKSKVFHENGGSDRRRRQSSEEF</sequence>
<dbReference type="Proteomes" id="UP001201812">
    <property type="component" value="Unassembled WGS sequence"/>
</dbReference>
<gene>
    <name evidence="2" type="ORF">DdX_17515</name>
</gene>
<feature type="region of interest" description="Disordered" evidence="1">
    <location>
        <begin position="154"/>
        <end position="174"/>
    </location>
</feature>
<feature type="region of interest" description="Disordered" evidence="1">
    <location>
        <begin position="200"/>
        <end position="236"/>
    </location>
</feature>
<name>A0AAD4MMA1_9BILA</name>